<evidence type="ECO:0000313" key="2">
    <source>
        <dbReference type="EMBL" id="MDK9500105.1"/>
    </source>
</evidence>
<comment type="caution">
    <text evidence="2">The sequence shown here is derived from an EMBL/GenBank/DDBJ whole genome shotgun (WGS) entry which is preliminary data.</text>
</comment>
<dbReference type="EMBL" id="JASITI010000055">
    <property type="protein sequence ID" value="MDK9500105.1"/>
    <property type="molecule type" value="Genomic_DNA"/>
</dbReference>
<name>A0ABT7H2H7_9ACTN</name>
<dbReference type="RefSeq" id="WP_285345796.1">
    <property type="nucleotide sequence ID" value="NZ_JASITI010000055.1"/>
</dbReference>
<reference evidence="2 3" key="1">
    <citation type="submission" date="2023-05" db="EMBL/GenBank/DDBJ databases">
        <title>Sequencing and Assembly of Streptomyces sp. NP73.</title>
        <authorList>
            <person name="Konwar A.N."/>
            <person name="Saikia K."/>
            <person name="Thakur D."/>
        </authorList>
    </citation>
    <scope>NUCLEOTIDE SEQUENCE [LARGE SCALE GENOMIC DNA]</scope>
    <source>
        <strain evidence="2 3">NP73</strain>
    </source>
</reference>
<proteinExistence type="predicted"/>
<evidence type="ECO:0000313" key="3">
    <source>
        <dbReference type="Proteomes" id="UP001223390"/>
    </source>
</evidence>
<protein>
    <recommendedName>
        <fullName evidence="4">Histidine kinase</fullName>
    </recommendedName>
</protein>
<feature type="transmembrane region" description="Helical" evidence="1">
    <location>
        <begin position="9"/>
        <end position="28"/>
    </location>
</feature>
<gene>
    <name evidence="2" type="ORF">QEZ40_005728</name>
</gene>
<keyword evidence="1" id="KW-0472">Membrane</keyword>
<keyword evidence="3" id="KW-1185">Reference proteome</keyword>
<dbReference type="Proteomes" id="UP001223390">
    <property type="component" value="Unassembled WGS sequence"/>
</dbReference>
<keyword evidence="1" id="KW-0812">Transmembrane</keyword>
<keyword evidence="1" id="KW-1133">Transmembrane helix</keyword>
<accession>A0ABT7H2H7</accession>
<evidence type="ECO:0000256" key="1">
    <source>
        <dbReference type="SAM" id="Phobius"/>
    </source>
</evidence>
<sequence>MNTDRLLRAAGRCALAFLLVLGAVALLPRAVREALPDAVVGGAVLVLGAVGVRRASRGPR</sequence>
<organism evidence="2 3">
    <name type="scientific">Streptomyces katrae</name>
    <dbReference type="NCBI Taxonomy" id="68223"/>
    <lineage>
        <taxon>Bacteria</taxon>
        <taxon>Bacillati</taxon>
        <taxon>Actinomycetota</taxon>
        <taxon>Actinomycetes</taxon>
        <taxon>Kitasatosporales</taxon>
        <taxon>Streptomycetaceae</taxon>
        <taxon>Streptomyces</taxon>
    </lineage>
</organism>
<feature type="transmembrane region" description="Helical" evidence="1">
    <location>
        <begin position="34"/>
        <end position="52"/>
    </location>
</feature>
<evidence type="ECO:0008006" key="4">
    <source>
        <dbReference type="Google" id="ProtNLM"/>
    </source>
</evidence>